<feature type="domain" description="Cpl-7 lysozyme C-terminal" evidence="4">
    <location>
        <begin position="333"/>
        <end position="374"/>
    </location>
</feature>
<dbReference type="InterPro" id="IPR007921">
    <property type="entry name" value="CHAP_dom"/>
</dbReference>
<keyword evidence="2 5" id="KW-0378">Hydrolase</keyword>
<dbReference type="Gene3D" id="1.10.530.10">
    <property type="match status" value="1"/>
</dbReference>
<dbReference type="Pfam" id="PF01832">
    <property type="entry name" value="Glucosaminidase"/>
    <property type="match status" value="1"/>
</dbReference>
<evidence type="ECO:0000259" key="3">
    <source>
        <dbReference type="SMART" id="SM00047"/>
    </source>
</evidence>
<dbReference type="InterPro" id="IPR013168">
    <property type="entry name" value="Cpl_7_lyso_C"/>
</dbReference>
<dbReference type="PANTHER" id="PTHR33308:SF9">
    <property type="entry name" value="PEPTIDOGLYCAN HYDROLASE FLGJ"/>
    <property type="match status" value="1"/>
</dbReference>
<sequence>MEKQEFIKKIAAFVQKYAPQYGIKVHSPIIAQAILESGWGESKLSAKYHNYFGLKCGTKWTGPSVNMTTQEEYQPGVHTTIKDNFRVYGSMEEGVKGYFEFIQLARYQNLRDITDPQRYLETIKADGYATSSTYVENNMRLVHQYNLTQYDKEEVSMGRTAQDVLNVMRGWLGYSEANGKFRQIIDLYNSVKPLPRGYAVKYTDEWCDTTVSAAGIKAGCSDLIGRECGCEQHVKIFQSMGIWIEDGTITPIPGDIILYNWDQGYQPNNGYSDHIGFVESVSGNQITCIEGNKGEAVARRVLTVGNGNIRGYARPRYAAGGTPVQPSTPSKSITEVAKEVIAGSWGNGQDRANRLKAAGYNPDAVQAEVNRILGGQPSKPALKPITEVAKEVVAGKWGNGQDRINKLTAAGYNPNTIQAEVNRLVGGAAPKKSEDEIAKEVLAGKWGNGQDRINKLTAAGYNVQSIQNKVNRLAGGGKSVDTVAREVIQGKWGNGQDRVNRLRAAGFDPNAVQARVNQLL</sequence>
<proteinExistence type="predicted"/>
<dbReference type="InterPro" id="IPR051056">
    <property type="entry name" value="Glycosyl_Hydrolase_73"/>
</dbReference>
<dbReference type="SMART" id="SM01095">
    <property type="entry name" value="Cpl-7"/>
    <property type="match status" value="4"/>
</dbReference>
<reference evidence="5" key="1">
    <citation type="journal article" date="2021" name="Proc. Natl. Acad. Sci. U.S.A.">
        <title>A Catalog of Tens of Thousands of Viruses from Human Metagenomes Reveals Hidden Associations with Chronic Diseases.</title>
        <authorList>
            <person name="Tisza M.J."/>
            <person name="Buck C.B."/>
        </authorList>
    </citation>
    <scope>NUCLEOTIDE SEQUENCE</scope>
    <source>
        <strain evidence="5">Ctaix4</strain>
    </source>
</reference>
<dbReference type="InterPro" id="IPR002901">
    <property type="entry name" value="MGlyc_endo_b_GlcNAc-like_dom"/>
</dbReference>
<dbReference type="Pfam" id="PF05257">
    <property type="entry name" value="CHAP"/>
    <property type="match status" value="1"/>
</dbReference>
<feature type="domain" description="Cpl-7 lysozyme C-terminal" evidence="4">
    <location>
        <begin position="434"/>
        <end position="475"/>
    </location>
</feature>
<dbReference type="PANTHER" id="PTHR33308">
    <property type="entry name" value="PEPTIDOGLYCAN HYDROLASE FLGJ"/>
    <property type="match status" value="1"/>
</dbReference>
<feature type="domain" description="Cpl-7 lysozyme C-terminal" evidence="4">
    <location>
        <begin position="385"/>
        <end position="426"/>
    </location>
</feature>
<keyword evidence="1" id="KW-0929">Antimicrobial</keyword>
<feature type="domain" description="Cpl-7 lysozyme C-terminal" evidence="4">
    <location>
        <begin position="480"/>
        <end position="520"/>
    </location>
</feature>
<organism evidence="5">
    <name type="scientific">Caudovirales sp. ctaix4</name>
    <dbReference type="NCBI Taxonomy" id="2827635"/>
    <lineage>
        <taxon>Viruses</taxon>
        <taxon>Duplodnaviria</taxon>
        <taxon>Heunggongvirae</taxon>
        <taxon>Uroviricota</taxon>
        <taxon>Caudoviricetes</taxon>
    </lineage>
</organism>
<evidence type="ECO:0000313" key="5">
    <source>
        <dbReference type="EMBL" id="DAF46183.1"/>
    </source>
</evidence>
<dbReference type="EMBL" id="BK032533">
    <property type="protein sequence ID" value="DAF46183.1"/>
    <property type="molecule type" value="Genomic_DNA"/>
</dbReference>
<dbReference type="Pfam" id="PF08230">
    <property type="entry name" value="CW_7"/>
    <property type="match status" value="4"/>
</dbReference>
<feature type="domain" description="Mannosyl-glycoprotein endo-beta-N-acetylglucosamidase-like" evidence="3">
    <location>
        <begin position="3"/>
        <end position="151"/>
    </location>
</feature>
<dbReference type="SMART" id="SM00047">
    <property type="entry name" value="LYZ2"/>
    <property type="match status" value="1"/>
</dbReference>
<evidence type="ECO:0000259" key="4">
    <source>
        <dbReference type="SMART" id="SM01095"/>
    </source>
</evidence>
<evidence type="ECO:0000256" key="2">
    <source>
        <dbReference type="ARBA" id="ARBA00022801"/>
    </source>
</evidence>
<protein>
    <submittedName>
        <fullName evidence="5">Peptidoglycan hydrolase</fullName>
    </submittedName>
</protein>
<dbReference type="Gene3D" id="4.10.80.30">
    <property type="entry name" value="DNA polymerase, domain 6"/>
    <property type="match status" value="1"/>
</dbReference>
<evidence type="ECO:0000256" key="1">
    <source>
        <dbReference type="ARBA" id="ARBA00022529"/>
    </source>
</evidence>
<dbReference type="GO" id="GO:0004040">
    <property type="term" value="F:amidase activity"/>
    <property type="evidence" value="ECO:0007669"/>
    <property type="project" value="InterPro"/>
</dbReference>
<dbReference type="GO" id="GO:0001897">
    <property type="term" value="P:symbiont-mediated cytolysis of host cell"/>
    <property type="evidence" value="ECO:0007669"/>
    <property type="project" value="UniProtKB-ARBA"/>
</dbReference>
<dbReference type="InterPro" id="IPR038765">
    <property type="entry name" value="Papain-like_cys_pep_sf"/>
</dbReference>
<name>A0A8S5S684_9CAUD</name>
<dbReference type="SUPFAM" id="SSF54001">
    <property type="entry name" value="Cysteine proteinases"/>
    <property type="match status" value="1"/>
</dbReference>
<accession>A0A8S5S684</accession>